<feature type="transmembrane region" description="Helical" evidence="9">
    <location>
        <begin position="12"/>
        <end position="32"/>
    </location>
</feature>
<evidence type="ECO:0000256" key="7">
    <source>
        <dbReference type="ARBA" id="ARBA00023136"/>
    </source>
</evidence>
<dbReference type="FunFam" id="2.30.30.60:FF:000003">
    <property type="entry name" value="Predicted mechanosensitive ion channel"/>
    <property type="match status" value="1"/>
</dbReference>
<name>A0A3P6EQ94_BRAOL</name>
<evidence type="ECO:0000256" key="8">
    <source>
        <dbReference type="ARBA" id="ARBA00023303"/>
    </source>
</evidence>
<dbReference type="SUPFAM" id="SSF50182">
    <property type="entry name" value="Sm-like ribonucleoproteins"/>
    <property type="match status" value="1"/>
</dbReference>
<dbReference type="InterPro" id="IPR016688">
    <property type="entry name" value="MscS-like_plants/fungi"/>
</dbReference>
<keyword evidence="3" id="KW-0813">Transport</keyword>
<keyword evidence="8" id="KW-0407">Ion channel</keyword>
<dbReference type="GO" id="GO:0006820">
    <property type="term" value="P:monoatomic anion transport"/>
    <property type="evidence" value="ECO:0007669"/>
    <property type="project" value="TreeGrafter"/>
</dbReference>
<feature type="transmembrane region" description="Helical" evidence="9">
    <location>
        <begin position="44"/>
        <end position="68"/>
    </location>
</feature>
<dbReference type="EMBL" id="LR031875">
    <property type="protein sequence ID" value="VDD33209.1"/>
    <property type="molecule type" value="Genomic_DNA"/>
</dbReference>
<comment type="subcellular location">
    <subcellularLocation>
        <location evidence="1">Membrane</location>
        <topology evidence="1">Multi-pass membrane protein</topology>
    </subcellularLocation>
</comment>
<organism evidence="11">
    <name type="scientific">Brassica oleracea</name>
    <name type="common">Wild cabbage</name>
    <dbReference type="NCBI Taxonomy" id="3712"/>
    <lineage>
        <taxon>Eukaryota</taxon>
        <taxon>Viridiplantae</taxon>
        <taxon>Streptophyta</taxon>
        <taxon>Embryophyta</taxon>
        <taxon>Tracheophyta</taxon>
        <taxon>Spermatophyta</taxon>
        <taxon>Magnoliopsida</taxon>
        <taxon>eudicotyledons</taxon>
        <taxon>Gunneridae</taxon>
        <taxon>Pentapetalae</taxon>
        <taxon>rosids</taxon>
        <taxon>malvids</taxon>
        <taxon>Brassicales</taxon>
        <taxon>Brassicaceae</taxon>
        <taxon>Brassiceae</taxon>
        <taxon>Brassica</taxon>
    </lineage>
</organism>
<keyword evidence="6" id="KW-0406">Ion transport</keyword>
<dbReference type="Gene3D" id="2.30.30.60">
    <property type="match status" value="1"/>
</dbReference>
<evidence type="ECO:0000256" key="3">
    <source>
        <dbReference type="ARBA" id="ARBA00022448"/>
    </source>
</evidence>
<evidence type="ECO:0000259" key="10">
    <source>
        <dbReference type="Pfam" id="PF00924"/>
    </source>
</evidence>
<evidence type="ECO:0000313" key="11">
    <source>
        <dbReference type="EMBL" id="VDD33209.1"/>
    </source>
</evidence>
<evidence type="ECO:0000256" key="9">
    <source>
        <dbReference type="SAM" id="Phobius"/>
    </source>
</evidence>
<dbReference type="GO" id="GO:0008381">
    <property type="term" value="F:mechanosensitive monoatomic ion channel activity"/>
    <property type="evidence" value="ECO:0007669"/>
    <property type="project" value="TreeGrafter"/>
</dbReference>
<dbReference type="AlphaFoldDB" id="A0A3P6EQ94"/>
<protein>
    <recommendedName>
        <fullName evidence="10">Mechanosensitive ion channel MscS domain-containing protein</fullName>
    </recommendedName>
</protein>
<dbReference type="InterPro" id="IPR010920">
    <property type="entry name" value="LSM_dom_sf"/>
</dbReference>
<evidence type="ECO:0000256" key="5">
    <source>
        <dbReference type="ARBA" id="ARBA00022989"/>
    </source>
</evidence>
<dbReference type="Pfam" id="PF00924">
    <property type="entry name" value="MS_channel_2nd"/>
    <property type="match status" value="1"/>
</dbReference>
<keyword evidence="7 9" id="KW-0472">Membrane</keyword>
<dbReference type="GO" id="GO:0050982">
    <property type="term" value="P:detection of mechanical stimulus"/>
    <property type="evidence" value="ECO:0007669"/>
    <property type="project" value="UniProtKB-ARBA"/>
</dbReference>
<sequence length="230" mass="26261">MLSQNGWQVDKLISGVLYVVIFIIWLVLLDVLTTKFLVVFSAKLVGLAFIVGSTCKNIFESFIFVFVMHPYDVGDRCVVDGVALLVEEIDLLTTKFLKLDNEKVFYPNATLISKPISNYYRSPDMGDSILFSIAFSTSAAKIATLKEKVKEYLVQNTQNWYPEFLLFVQAIENVNKLNLNLVVTHTMNFQNFGEKNLRRTDLVIALKRILEDLEIDYTLLPQNVHLTGHK</sequence>
<dbReference type="GO" id="GO:0005886">
    <property type="term" value="C:plasma membrane"/>
    <property type="evidence" value="ECO:0007669"/>
    <property type="project" value="UniProtKB-ARBA"/>
</dbReference>
<dbReference type="PANTHER" id="PTHR31618">
    <property type="entry name" value="MECHANOSENSITIVE ION CHANNEL PROTEIN 5"/>
    <property type="match status" value="1"/>
</dbReference>
<dbReference type="InterPro" id="IPR006685">
    <property type="entry name" value="MscS_channel_2nd"/>
</dbReference>
<proteinExistence type="inferred from homology"/>
<evidence type="ECO:0000256" key="1">
    <source>
        <dbReference type="ARBA" id="ARBA00004141"/>
    </source>
</evidence>
<gene>
    <name evidence="11" type="ORF">BOLC9T58532H</name>
</gene>
<feature type="domain" description="Mechanosensitive ion channel MscS" evidence="10">
    <location>
        <begin position="55"/>
        <end position="120"/>
    </location>
</feature>
<keyword evidence="4 9" id="KW-0812">Transmembrane</keyword>
<comment type="similarity">
    <text evidence="2">Belongs to the MscS (TC 1.A.23) family.</text>
</comment>
<dbReference type="PANTHER" id="PTHR31618:SF17">
    <property type="entry name" value="MECHANOSENSITIVE ION CHANNEL PROTEIN 9"/>
    <property type="match status" value="1"/>
</dbReference>
<keyword evidence="5 9" id="KW-1133">Transmembrane helix</keyword>
<evidence type="ECO:0000256" key="4">
    <source>
        <dbReference type="ARBA" id="ARBA00022692"/>
    </source>
</evidence>
<dbReference type="InterPro" id="IPR023408">
    <property type="entry name" value="MscS_beta-dom_sf"/>
</dbReference>
<evidence type="ECO:0000256" key="2">
    <source>
        <dbReference type="ARBA" id="ARBA00008017"/>
    </source>
</evidence>
<reference evidence="11" key="1">
    <citation type="submission" date="2018-11" db="EMBL/GenBank/DDBJ databases">
        <authorList>
            <consortium name="Genoscope - CEA"/>
            <person name="William W."/>
        </authorList>
    </citation>
    <scope>NUCLEOTIDE SEQUENCE</scope>
</reference>
<evidence type="ECO:0000256" key="6">
    <source>
        <dbReference type="ARBA" id="ARBA00023065"/>
    </source>
</evidence>
<accession>A0A3P6EQ94</accession>